<evidence type="ECO:0000313" key="2">
    <source>
        <dbReference type="Proteomes" id="UP000824118"/>
    </source>
</evidence>
<sequence>MSENKKRETLEEFKNRVYGFESNSIYLNDFGSFNTAGGLCKKVDENGKMKKFIGNTTVFLLNDNNGFKGRVIYFQQVLYTMCHRMLSEKLRENTLHMTLHDLMNGLPEEVSQEDMKKLGDKIQNILSDLRKKPFKINLQSTWAFNMVNTSIVLGLEPCTQRDWDILTDIYRKVDEVYSLSYPFTPHVTLAYFKPGSYSGSEVEKLRYTIECLSEEKLSVTFTEKDLVYQIFEDMNSYY</sequence>
<reference evidence="1" key="1">
    <citation type="submission" date="2020-10" db="EMBL/GenBank/DDBJ databases">
        <authorList>
            <person name="Gilroy R."/>
        </authorList>
    </citation>
    <scope>NUCLEOTIDE SEQUENCE</scope>
    <source>
        <strain evidence="1">ChiGjej1B1-1684</strain>
    </source>
</reference>
<dbReference type="Gene3D" id="3.90.1140.10">
    <property type="entry name" value="Cyclic phosphodiesterase"/>
    <property type="match status" value="1"/>
</dbReference>
<evidence type="ECO:0000313" key="1">
    <source>
        <dbReference type="EMBL" id="HIU50990.1"/>
    </source>
</evidence>
<dbReference type="EMBL" id="DVNG01000123">
    <property type="protein sequence ID" value="HIU50990.1"/>
    <property type="molecule type" value="Genomic_DNA"/>
</dbReference>
<protein>
    <submittedName>
        <fullName evidence="1">Uncharacterized protein</fullName>
    </submittedName>
</protein>
<dbReference type="SUPFAM" id="SSF55144">
    <property type="entry name" value="LigT-like"/>
    <property type="match status" value="1"/>
</dbReference>
<organism evidence="1 2">
    <name type="scientific">Candidatus Limousia pullorum</name>
    <dbReference type="NCBI Taxonomy" id="2840860"/>
    <lineage>
        <taxon>Bacteria</taxon>
        <taxon>Bacillati</taxon>
        <taxon>Bacillota</taxon>
        <taxon>Clostridia</taxon>
        <taxon>Eubacteriales</taxon>
        <taxon>Oscillospiraceae</taxon>
        <taxon>Oscillospiraceae incertae sedis</taxon>
        <taxon>Candidatus Limousia</taxon>
    </lineage>
</organism>
<comment type="caution">
    <text evidence="1">The sequence shown here is derived from an EMBL/GenBank/DDBJ whole genome shotgun (WGS) entry which is preliminary data.</text>
</comment>
<dbReference type="AlphaFoldDB" id="A0A9D1S8N9"/>
<dbReference type="Proteomes" id="UP000824118">
    <property type="component" value="Unassembled WGS sequence"/>
</dbReference>
<gene>
    <name evidence="1" type="ORF">IAD22_08270</name>
</gene>
<dbReference type="InterPro" id="IPR009097">
    <property type="entry name" value="Cyclic_Pdiesterase"/>
</dbReference>
<reference evidence="1" key="2">
    <citation type="journal article" date="2021" name="PeerJ">
        <title>Extensive microbial diversity within the chicken gut microbiome revealed by metagenomics and culture.</title>
        <authorList>
            <person name="Gilroy R."/>
            <person name="Ravi A."/>
            <person name="Getino M."/>
            <person name="Pursley I."/>
            <person name="Horton D.L."/>
            <person name="Alikhan N.F."/>
            <person name="Baker D."/>
            <person name="Gharbi K."/>
            <person name="Hall N."/>
            <person name="Watson M."/>
            <person name="Adriaenssens E.M."/>
            <person name="Foster-Nyarko E."/>
            <person name="Jarju S."/>
            <person name="Secka A."/>
            <person name="Antonio M."/>
            <person name="Oren A."/>
            <person name="Chaudhuri R.R."/>
            <person name="La Ragione R."/>
            <person name="Hildebrand F."/>
            <person name="Pallen M.J."/>
        </authorList>
    </citation>
    <scope>NUCLEOTIDE SEQUENCE</scope>
    <source>
        <strain evidence="1">ChiGjej1B1-1684</strain>
    </source>
</reference>
<name>A0A9D1S8N9_9FIRM</name>
<proteinExistence type="predicted"/>
<accession>A0A9D1S8N9</accession>